<name>A0A067LXZ6_BOTB1</name>
<dbReference type="Gene3D" id="3.80.10.10">
    <property type="entry name" value="Ribonuclease Inhibitor"/>
    <property type="match status" value="1"/>
</dbReference>
<dbReference type="PROSITE" id="PS50181">
    <property type="entry name" value="FBOX"/>
    <property type="match status" value="1"/>
</dbReference>
<evidence type="ECO:0000313" key="3">
    <source>
        <dbReference type="EMBL" id="KDQ08263.1"/>
    </source>
</evidence>
<organism evidence="3 4">
    <name type="scientific">Botryobasidium botryosum (strain FD-172 SS1)</name>
    <dbReference type="NCBI Taxonomy" id="930990"/>
    <lineage>
        <taxon>Eukaryota</taxon>
        <taxon>Fungi</taxon>
        <taxon>Dikarya</taxon>
        <taxon>Basidiomycota</taxon>
        <taxon>Agaricomycotina</taxon>
        <taxon>Agaricomycetes</taxon>
        <taxon>Cantharellales</taxon>
        <taxon>Botryobasidiaceae</taxon>
        <taxon>Botryobasidium</taxon>
    </lineage>
</organism>
<sequence length="618" mass="69033">MSSSHPADLPQAAGASAPNSRNLIDRIPAEVLHDIFKALHLSTDWTTPSALRASHVCRVWRQMIHASSIFWSRLDLFVSNAELDRHAAYWLERAGSRPLSINIRLYRTRGDLELHSEWALQLRLIRLRCVLQPTTARWESFSATVPPSLASDFFSGLQGMAPSLKKLNIGAALRNDEEDKHEEEGDDDDWGDLPPPFDIPLDRDPDPAPGAPNGVSVRATNCFPIFAALGLFITDLQLTIEKDADIVADDILAMIETCPNLKELILTGMEFFCPVFRSIDADLVELSRLTYLQLEDFKGVENILLFIHAPSVQCFYLKYVDWTDGLSEALSRLFRTFHSIVEVEVWPDLYTSPDEQNYTPLFQGFPITMDTVKRFFVDGGPTSSPFLQQLSMPNAERLDLARAPFDVVRLVASSTTHLEHATFTKITACPPGPFPTISLPDLTSFCVEHSPDLLEHIRAPRLESIEVRGDYDGDMCMLTSLHDMVERSAPSALLSLSLSHVTVADENIIACLKRLPTLETLIIRRCSLSDRLLRALCAPTVAEEAEWLLPRLTKMELVENPNMTPAAVISLIKSRNGPSSHDGTLTPPRVKGQVAFPKSMKLRKREAHALYSSGDFSR</sequence>
<dbReference type="PANTHER" id="PTHR13318:SF95">
    <property type="entry name" value="F-BOX PROTEIN YLR352W"/>
    <property type="match status" value="1"/>
</dbReference>
<dbReference type="EMBL" id="KL198093">
    <property type="protein sequence ID" value="KDQ08263.1"/>
    <property type="molecule type" value="Genomic_DNA"/>
</dbReference>
<dbReference type="Proteomes" id="UP000027195">
    <property type="component" value="Unassembled WGS sequence"/>
</dbReference>
<dbReference type="GO" id="GO:0019005">
    <property type="term" value="C:SCF ubiquitin ligase complex"/>
    <property type="evidence" value="ECO:0007669"/>
    <property type="project" value="TreeGrafter"/>
</dbReference>
<dbReference type="STRING" id="930990.A0A067LXZ6"/>
<evidence type="ECO:0000259" key="2">
    <source>
        <dbReference type="PROSITE" id="PS50181"/>
    </source>
</evidence>
<keyword evidence="4" id="KW-1185">Reference proteome</keyword>
<dbReference type="SUPFAM" id="SSF52047">
    <property type="entry name" value="RNI-like"/>
    <property type="match status" value="1"/>
</dbReference>
<proteinExistence type="predicted"/>
<dbReference type="InterPro" id="IPR036047">
    <property type="entry name" value="F-box-like_dom_sf"/>
</dbReference>
<accession>A0A067LXZ6</accession>
<reference evidence="4" key="1">
    <citation type="journal article" date="2014" name="Proc. Natl. Acad. Sci. U.S.A.">
        <title>Extensive sampling of basidiomycete genomes demonstrates inadequacy of the white-rot/brown-rot paradigm for wood decay fungi.</title>
        <authorList>
            <person name="Riley R."/>
            <person name="Salamov A.A."/>
            <person name="Brown D.W."/>
            <person name="Nagy L.G."/>
            <person name="Floudas D."/>
            <person name="Held B.W."/>
            <person name="Levasseur A."/>
            <person name="Lombard V."/>
            <person name="Morin E."/>
            <person name="Otillar R."/>
            <person name="Lindquist E.A."/>
            <person name="Sun H."/>
            <person name="LaButti K.M."/>
            <person name="Schmutz J."/>
            <person name="Jabbour D."/>
            <person name="Luo H."/>
            <person name="Baker S.E."/>
            <person name="Pisabarro A.G."/>
            <person name="Walton J.D."/>
            <person name="Blanchette R.A."/>
            <person name="Henrissat B."/>
            <person name="Martin F."/>
            <person name="Cullen D."/>
            <person name="Hibbett D.S."/>
            <person name="Grigoriev I.V."/>
        </authorList>
    </citation>
    <scope>NUCLEOTIDE SEQUENCE [LARGE SCALE GENOMIC DNA]</scope>
    <source>
        <strain evidence="4">FD-172 SS1</strain>
    </source>
</reference>
<dbReference type="PANTHER" id="PTHR13318">
    <property type="entry name" value="PARTNER OF PAIRED, ISOFORM B-RELATED"/>
    <property type="match status" value="1"/>
</dbReference>
<dbReference type="InterPro" id="IPR001810">
    <property type="entry name" value="F-box_dom"/>
</dbReference>
<dbReference type="AlphaFoldDB" id="A0A067LXZ6"/>
<feature type="compositionally biased region" description="Acidic residues" evidence="1">
    <location>
        <begin position="179"/>
        <end position="191"/>
    </location>
</feature>
<protein>
    <recommendedName>
        <fullName evidence="2">F-box domain-containing protein</fullName>
    </recommendedName>
</protein>
<dbReference type="InterPro" id="IPR032675">
    <property type="entry name" value="LRR_dom_sf"/>
</dbReference>
<dbReference type="Pfam" id="PF12937">
    <property type="entry name" value="F-box-like"/>
    <property type="match status" value="1"/>
</dbReference>
<gene>
    <name evidence="3" type="ORF">BOTBODRAFT_571108</name>
</gene>
<evidence type="ECO:0000313" key="4">
    <source>
        <dbReference type="Proteomes" id="UP000027195"/>
    </source>
</evidence>
<dbReference type="InParanoid" id="A0A067LXZ6"/>
<feature type="domain" description="F-box" evidence="2">
    <location>
        <begin position="21"/>
        <end position="74"/>
    </location>
</feature>
<feature type="region of interest" description="Disordered" evidence="1">
    <location>
        <begin position="175"/>
        <end position="213"/>
    </location>
</feature>
<dbReference type="HOGENOM" id="CLU_019609_0_0_1"/>
<dbReference type="SUPFAM" id="SSF81383">
    <property type="entry name" value="F-box domain"/>
    <property type="match status" value="1"/>
</dbReference>
<dbReference type="Gene3D" id="1.20.1280.50">
    <property type="match status" value="1"/>
</dbReference>
<dbReference type="GO" id="GO:0031146">
    <property type="term" value="P:SCF-dependent proteasomal ubiquitin-dependent protein catabolic process"/>
    <property type="evidence" value="ECO:0007669"/>
    <property type="project" value="TreeGrafter"/>
</dbReference>
<evidence type="ECO:0000256" key="1">
    <source>
        <dbReference type="SAM" id="MobiDB-lite"/>
    </source>
</evidence>
<dbReference type="OrthoDB" id="2649251at2759"/>